<protein>
    <recommendedName>
        <fullName evidence="2">NACHT domain-containing protein</fullName>
    </recommendedName>
</protein>
<keyword evidence="1" id="KW-0677">Repeat</keyword>
<sequence>QNVVSATEKIKKCQDALYLTDARDDRAELVSVKGSRVQHTCEWIKENDMYKSWLCGQRNLVWISGGPGKGKTLLSIFLTEELENAITDNSHVVYYFCSHQDEKRNNAVQIIRGLLWQITRIAQLRDLVLQHFSAQEKNNRTLLSSSESLWRLFAAIVTDPAMGTFYCLLDGLDECDYESTNWLVKKLGDLFSADNTGLTTVRLVIVSRDLPSIAALVTRTKCGRVNLDSDHEDQIKSDIERVASANVKRFSWMDGYSPRFEEVHKILLERSEGTFLWVGCVVNELEKETTCSGVLQKLRTFPKSLNAIYGRMLLQIEESDRRLQTSLILRWVALAVSPLTLEELAAAIQTQPFTTIDAEPTGDQVVVIGAQQVIRDQIKMCGSLLQLHGETVVLVHKSAREFLLRKEADDSTILEEFRIRPAEAHMLIALTCLECIKRSPLRERALSPDNSATWQESPLLRYAVIHWQEHAK</sequence>
<keyword evidence="4" id="KW-1185">Reference proteome</keyword>
<reference evidence="3 4" key="1">
    <citation type="journal article" date="2016" name="Nat. Commun.">
        <title>Ectomycorrhizal ecology is imprinted in the genome of the dominant symbiotic fungus Cenococcum geophilum.</title>
        <authorList>
            <consortium name="DOE Joint Genome Institute"/>
            <person name="Peter M."/>
            <person name="Kohler A."/>
            <person name="Ohm R.A."/>
            <person name="Kuo A."/>
            <person name="Krutzmann J."/>
            <person name="Morin E."/>
            <person name="Arend M."/>
            <person name="Barry K.W."/>
            <person name="Binder M."/>
            <person name="Choi C."/>
            <person name="Clum A."/>
            <person name="Copeland A."/>
            <person name="Grisel N."/>
            <person name="Haridas S."/>
            <person name="Kipfer T."/>
            <person name="LaButti K."/>
            <person name="Lindquist E."/>
            <person name="Lipzen A."/>
            <person name="Maire R."/>
            <person name="Meier B."/>
            <person name="Mihaltcheva S."/>
            <person name="Molinier V."/>
            <person name="Murat C."/>
            <person name="Poggeler S."/>
            <person name="Quandt C.A."/>
            <person name="Sperisen C."/>
            <person name="Tritt A."/>
            <person name="Tisserant E."/>
            <person name="Crous P.W."/>
            <person name="Henrissat B."/>
            <person name="Nehls U."/>
            <person name="Egli S."/>
            <person name="Spatafora J.W."/>
            <person name="Grigoriev I.V."/>
            <person name="Martin F.M."/>
        </authorList>
    </citation>
    <scope>NUCLEOTIDE SEQUENCE [LARGE SCALE GENOMIC DNA]</scope>
    <source>
        <strain evidence="3 4">CBS 459.81</strain>
    </source>
</reference>
<dbReference type="InterPro" id="IPR054471">
    <property type="entry name" value="GPIID_WHD"/>
</dbReference>
<feature type="non-terminal residue" evidence="3">
    <location>
        <position position="1"/>
    </location>
</feature>
<dbReference type="InterPro" id="IPR007111">
    <property type="entry name" value="NACHT_NTPase"/>
</dbReference>
<dbReference type="SUPFAM" id="SSF52540">
    <property type="entry name" value="P-loop containing nucleoside triphosphate hydrolases"/>
    <property type="match status" value="1"/>
</dbReference>
<gene>
    <name evidence="3" type="ORF">K432DRAFT_262118</name>
</gene>
<dbReference type="Proteomes" id="UP000250266">
    <property type="component" value="Unassembled WGS sequence"/>
</dbReference>
<feature type="domain" description="NACHT" evidence="2">
    <location>
        <begin position="59"/>
        <end position="208"/>
    </location>
</feature>
<evidence type="ECO:0000313" key="3">
    <source>
        <dbReference type="EMBL" id="OCK86206.1"/>
    </source>
</evidence>
<dbReference type="Pfam" id="PF24883">
    <property type="entry name" value="NPHP3_N"/>
    <property type="match status" value="1"/>
</dbReference>
<dbReference type="Pfam" id="PF22939">
    <property type="entry name" value="WHD_GPIID"/>
    <property type="match status" value="1"/>
</dbReference>
<dbReference type="InterPro" id="IPR056884">
    <property type="entry name" value="NPHP3-like_N"/>
</dbReference>
<accession>A0A8E2ELH0</accession>
<dbReference type="AlphaFoldDB" id="A0A8E2ELH0"/>
<dbReference type="PROSITE" id="PS50837">
    <property type="entry name" value="NACHT"/>
    <property type="match status" value="1"/>
</dbReference>
<dbReference type="PANTHER" id="PTHR10039:SF14">
    <property type="entry name" value="NACHT DOMAIN-CONTAINING PROTEIN"/>
    <property type="match status" value="1"/>
</dbReference>
<proteinExistence type="predicted"/>
<evidence type="ECO:0000259" key="2">
    <source>
        <dbReference type="PROSITE" id="PS50837"/>
    </source>
</evidence>
<dbReference type="Gene3D" id="3.40.50.300">
    <property type="entry name" value="P-loop containing nucleotide triphosphate hydrolases"/>
    <property type="match status" value="1"/>
</dbReference>
<feature type="non-terminal residue" evidence="3">
    <location>
        <position position="472"/>
    </location>
</feature>
<dbReference type="OrthoDB" id="5418336at2759"/>
<name>A0A8E2ELH0_9PEZI</name>
<dbReference type="InterPro" id="IPR027417">
    <property type="entry name" value="P-loop_NTPase"/>
</dbReference>
<dbReference type="PANTHER" id="PTHR10039">
    <property type="entry name" value="AMELOGENIN"/>
    <property type="match status" value="1"/>
</dbReference>
<evidence type="ECO:0000256" key="1">
    <source>
        <dbReference type="ARBA" id="ARBA00022737"/>
    </source>
</evidence>
<dbReference type="EMBL" id="KV744808">
    <property type="protein sequence ID" value="OCK86206.1"/>
    <property type="molecule type" value="Genomic_DNA"/>
</dbReference>
<evidence type="ECO:0000313" key="4">
    <source>
        <dbReference type="Proteomes" id="UP000250266"/>
    </source>
</evidence>
<organism evidence="3 4">
    <name type="scientific">Lepidopterella palustris CBS 459.81</name>
    <dbReference type="NCBI Taxonomy" id="1314670"/>
    <lineage>
        <taxon>Eukaryota</taxon>
        <taxon>Fungi</taxon>
        <taxon>Dikarya</taxon>
        <taxon>Ascomycota</taxon>
        <taxon>Pezizomycotina</taxon>
        <taxon>Dothideomycetes</taxon>
        <taxon>Pleosporomycetidae</taxon>
        <taxon>Mytilinidiales</taxon>
        <taxon>Argynnaceae</taxon>
        <taxon>Lepidopterella</taxon>
    </lineage>
</organism>